<dbReference type="PANTHER" id="PTHR30221:SF20">
    <property type="entry name" value="SMALL-CONDUCTANCE MECHANOSENSITIVE CHANNEL"/>
    <property type="match status" value="1"/>
</dbReference>
<keyword evidence="13" id="KW-1185">Reference proteome</keyword>
<dbReference type="InterPro" id="IPR010920">
    <property type="entry name" value="LSM_dom_sf"/>
</dbReference>
<dbReference type="PANTHER" id="PTHR30221">
    <property type="entry name" value="SMALL-CONDUCTANCE MECHANOSENSITIVE CHANNEL"/>
    <property type="match status" value="1"/>
</dbReference>
<dbReference type="InterPro" id="IPR006685">
    <property type="entry name" value="MscS_channel_2nd"/>
</dbReference>
<accession>A0A5C6XBV0</accession>
<evidence type="ECO:0000259" key="9">
    <source>
        <dbReference type="Pfam" id="PF00924"/>
    </source>
</evidence>
<keyword evidence="5 8" id="KW-1133">Transmembrane helix</keyword>
<organism evidence="12 13">
    <name type="scientific">Lujinxingia vulgaris</name>
    <dbReference type="NCBI Taxonomy" id="2600176"/>
    <lineage>
        <taxon>Bacteria</taxon>
        <taxon>Deltaproteobacteria</taxon>
        <taxon>Bradymonadales</taxon>
        <taxon>Lujinxingiaceae</taxon>
        <taxon>Lujinxingia</taxon>
    </lineage>
</organism>
<dbReference type="SUPFAM" id="SSF50182">
    <property type="entry name" value="Sm-like ribonucleoproteins"/>
    <property type="match status" value="1"/>
</dbReference>
<evidence type="ECO:0000313" key="12">
    <source>
        <dbReference type="EMBL" id="TXD39397.1"/>
    </source>
</evidence>
<protein>
    <submittedName>
        <fullName evidence="12">Mechanosensitive ion channel family protein</fullName>
    </submittedName>
</protein>
<feature type="domain" description="Mechanosensitive ion channel MscS C-terminal" evidence="10">
    <location>
        <begin position="177"/>
        <end position="256"/>
    </location>
</feature>
<evidence type="ECO:0000259" key="10">
    <source>
        <dbReference type="Pfam" id="PF21082"/>
    </source>
</evidence>
<proteinExistence type="inferred from homology"/>
<dbReference type="InterPro" id="IPR023408">
    <property type="entry name" value="MscS_beta-dom_sf"/>
</dbReference>
<dbReference type="Pfam" id="PF21082">
    <property type="entry name" value="MS_channel_3rd"/>
    <property type="match status" value="1"/>
</dbReference>
<dbReference type="InterPro" id="IPR045275">
    <property type="entry name" value="MscS_archaea/bacteria_type"/>
</dbReference>
<evidence type="ECO:0000256" key="5">
    <source>
        <dbReference type="ARBA" id="ARBA00022989"/>
    </source>
</evidence>
<dbReference type="PROSITE" id="PS01246">
    <property type="entry name" value="UPF0003"/>
    <property type="match status" value="1"/>
</dbReference>
<name>A0A5C6XBV0_9DELT</name>
<dbReference type="Pfam" id="PF21088">
    <property type="entry name" value="MS_channel_1st"/>
    <property type="match status" value="1"/>
</dbReference>
<dbReference type="InterPro" id="IPR006686">
    <property type="entry name" value="MscS_channel_CS"/>
</dbReference>
<dbReference type="Gene3D" id="3.30.70.100">
    <property type="match status" value="1"/>
</dbReference>
<feature type="compositionally biased region" description="Basic and acidic residues" evidence="7">
    <location>
        <begin position="290"/>
        <end position="300"/>
    </location>
</feature>
<dbReference type="Proteomes" id="UP000321412">
    <property type="component" value="Unassembled WGS sequence"/>
</dbReference>
<feature type="compositionally biased region" description="Polar residues" evidence="7">
    <location>
        <begin position="301"/>
        <end position="310"/>
    </location>
</feature>
<keyword evidence="4 8" id="KW-0812">Transmembrane</keyword>
<feature type="region of interest" description="Disordered" evidence="7">
    <location>
        <begin position="283"/>
        <end position="310"/>
    </location>
</feature>
<dbReference type="InterPro" id="IPR011066">
    <property type="entry name" value="MscS_channel_C_sf"/>
</dbReference>
<evidence type="ECO:0000256" key="4">
    <source>
        <dbReference type="ARBA" id="ARBA00022692"/>
    </source>
</evidence>
<evidence type="ECO:0000256" key="8">
    <source>
        <dbReference type="SAM" id="Phobius"/>
    </source>
</evidence>
<comment type="caution">
    <text evidence="12">The sequence shown here is derived from an EMBL/GenBank/DDBJ whole genome shotgun (WGS) entry which is preliminary data.</text>
</comment>
<dbReference type="Pfam" id="PF00924">
    <property type="entry name" value="MS_channel_2nd"/>
    <property type="match status" value="1"/>
</dbReference>
<comment type="similarity">
    <text evidence="2">Belongs to the MscS (TC 1.A.23) family.</text>
</comment>
<feature type="domain" description="Mechanosensitive ion channel MscS" evidence="9">
    <location>
        <begin position="104"/>
        <end position="170"/>
    </location>
</feature>
<dbReference type="OrthoDB" id="9799209at2"/>
<dbReference type="AlphaFoldDB" id="A0A5C6XBV0"/>
<evidence type="ECO:0000259" key="11">
    <source>
        <dbReference type="Pfam" id="PF21088"/>
    </source>
</evidence>
<reference evidence="12 13" key="1">
    <citation type="submission" date="2019-08" db="EMBL/GenBank/DDBJ databases">
        <title>Bradymonadales sp. TMQ4.</title>
        <authorList>
            <person name="Liang Q."/>
        </authorList>
    </citation>
    <scope>NUCLEOTIDE SEQUENCE [LARGE SCALE GENOMIC DNA]</scope>
    <source>
        <strain evidence="12 13">TMQ4</strain>
    </source>
</reference>
<dbReference type="InterPro" id="IPR011014">
    <property type="entry name" value="MscS_channel_TM-2"/>
</dbReference>
<dbReference type="GO" id="GO:0008381">
    <property type="term" value="F:mechanosensitive monoatomic ion channel activity"/>
    <property type="evidence" value="ECO:0007669"/>
    <property type="project" value="InterPro"/>
</dbReference>
<gene>
    <name evidence="12" type="ORF">FRC98_03095</name>
</gene>
<dbReference type="SUPFAM" id="SSF82689">
    <property type="entry name" value="Mechanosensitive channel protein MscS (YggB), C-terminal domain"/>
    <property type="match status" value="1"/>
</dbReference>
<keyword evidence="3" id="KW-1003">Cell membrane</keyword>
<evidence type="ECO:0000256" key="6">
    <source>
        <dbReference type="ARBA" id="ARBA00023136"/>
    </source>
</evidence>
<keyword evidence="6 8" id="KW-0472">Membrane</keyword>
<evidence type="ECO:0000256" key="1">
    <source>
        <dbReference type="ARBA" id="ARBA00004651"/>
    </source>
</evidence>
<evidence type="ECO:0000256" key="2">
    <source>
        <dbReference type="ARBA" id="ARBA00008017"/>
    </source>
</evidence>
<dbReference type="InterPro" id="IPR049278">
    <property type="entry name" value="MS_channel_C"/>
</dbReference>
<comment type="subcellular location">
    <subcellularLocation>
        <location evidence="1">Cell membrane</location>
        <topology evidence="1">Multi-pass membrane protein</topology>
    </subcellularLocation>
</comment>
<evidence type="ECO:0000256" key="7">
    <source>
        <dbReference type="SAM" id="MobiDB-lite"/>
    </source>
</evidence>
<dbReference type="GO" id="GO:0005886">
    <property type="term" value="C:plasma membrane"/>
    <property type="evidence" value="ECO:0007669"/>
    <property type="project" value="UniProtKB-SubCell"/>
</dbReference>
<dbReference type="InterPro" id="IPR049142">
    <property type="entry name" value="MS_channel_1st"/>
</dbReference>
<evidence type="ECO:0000313" key="13">
    <source>
        <dbReference type="Proteomes" id="UP000321412"/>
    </source>
</evidence>
<evidence type="ECO:0000256" key="3">
    <source>
        <dbReference type="ARBA" id="ARBA00022475"/>
    </source>
</evidence>
<feature type="domain" description="Mechanosensitive ion channel transmembrane helices 2/3" evidence="11">
    <location>
        <begin position="65"/>
        <end position="103"/>
    </location>
</feature>
<dbReference type="EMBL" id="VOSM01000001">
    <property type="protein sequence ID" value="TXD39397.1"/>
    <property type="molecule type" value="Genomic_DNA"/>
</dbReference>
<feature type="transmembrane region" description="Helical" evidence="8">
    <location>
        <begin position="88"/>
        <end position="116"/>
    </location>
</feature>
<dbReference type="SUPFAM" id="SSF82861">
    <property type="entry name" value="Mechanosensitive channel protein MscS (YggB), transmembrane region"/>
    <property type="match status" value="1"/>
</dbReference>
<dbReference type="Gene3D" id="1.10.287.1260">
    <property type="match status" value="1"/>
</dbReference>
<feature type="transmembrane region" description="Helical" evidence="8">
    <location>
        <begin position="20"/>
        <end position="42"/>
    </location>
</feature>
<sequence>MNETINRWLTRLGGWEGIEPYILGVFWVIVGYFIAKFFARGVERVVRLRHGASPHSAVIASKTAFYGAFMLVVLIALSALGVQLSGLLAAAGIFTVALGFAAQTSVSNIISGFFLFMDRPFSIDDTVKIDTTLGTVISIDLLSTRIRTFDNLMVRIPNEVLLKSTIINYTLYGVRRIEVAVRVPFDCDLLVLQRKLTHTMHALPTILDEPAPIVLIDRFGENGMELLVRAWSERQNYVSAKSELTGAIHARLRDLGVDVPLPQRVIHLSESLEGSALIAQLRESATSSETRSRRTAREDTLATTSGDSPT</sequence>
<dbReference type="Gene3D" id="2.30.30.60">
    <property type="match status" value="1"/>
</dbReference>
<feature type="transmembrane region" description="Helical" evidence="8">
    <location>
        <begin position="63"/>
        <end position="82"/>
    </location>
</feature>
<dbReference type="RefSeq" id="WP_146979824.1">
    <property type="nucleotide sequence ID" value="NZ_VOSM01000001.1"/>
</dbReference>